<dbReference type="Proteomes" id="UP000305792">
    <property type="component" value="Unassembled WGS sequence"/>
</dbReference>
<keyword evidence="1 5" id="KW-0489">Methyltransferase</keyword>
<dbReference type="Gene3D" id="3.40.50.150">
    <property type="entry name" value="Vaccinia Virus protein VP39"/>
    <property type="match status" value="1"/>
</dbReference>
<dbReference type="RefSeq" id="WP_136528702.1">
    <property type="nucleotide sequence ID" value="NZ_STGX01000003.1"/>
</dbReference>
<dbReference type="CDD" id="cd02440">
    <property type="entry name" value="AdoMet_MTases"/>
    <property type="match status" value="1"/>
</dbReference>
<keyword evidence="3" id="KW-0949">S-adenosyl-L-methionine</keyword>
<dbReference type="EMBL" id="STGX01000003">
    <property type="protein sequence ID" value="THV30836.1"/>
    <property type="molecule type" value="Genomic_DNA"/>
</dbReference>
<dbReference type="GO" id="GO:0008168">
    <property type="term" value="F:methyltransferase activity"/>
    <property type="evidence" value="ECO:0007669"/>
    <property type="project" value="UniProtKB-KW"/>
</dbReference>
<evidence type="ECO:0000259" key="4">
    <source>
        <dbReference type="Pfam" id="PF13649"/>
    </source>
</evidence>
<gene>
    <name evidence="5" type="ORF">E9998_05530</name>
</gene>
<evidence type="ECO:0000313" key="5">
    <source>
        <dbReference type="EMBL" id="THV30836.1"/>
    </source>
</evidence>
<comment type="caution">
    <text evidence="5">The sequence shown here is derived from an EMBL/GenBank/DDBJ whole genome shotgun (WGS) entry which is preliminary data.</text>
</comment>
<dbReference type="AlphaFoldDB" id="A0A4V4HPQ8"/>
<dbReference type="PANTHER" id="PTHR43464">
    <property type="entry name" value="METHYLTRANSFERASE"/>
    <property type="match status" value="1"/>
</dbReference>
<dbReference type="SUPFAM" id="SSF53335">
    <property type="entry name" value="S-adenosyl-L-methionine-dependent methyltransferases"/>
    <property type="match status" value="1"/>
</dbReference>
<feature type="domain" description="Methyltransferase" evidence="4">
    <location>
        <begin position="45"/>
        <end position="138"/>
    </location>
</feature>
<sequence>MHQHDTDDPAAFWERHYSSSDRIWSGRANPVLAATVADLPPGRALDLGCGEGGDAVHLAAAGWQVTAVDVSATALARTREHAAAAGVADAVATERHDLADYSPAGEFDLVSAQFLQSPLEFERASVLRRAADALVVGGLLLVVDHGSAPSWGWRHDHHVEFPSPAELYEGLGLDEARFRPERLESPERDAVGPDGEAGRITDTVVAVRRIA</sequence>
<evidence type="ECO:0000256" key="2">
    <source>
        <dbReference type="ARBA" id="ARBA00022679"/>
    </source>
</evidence>
<accession>A0A4V4HPQ8</accession>
<protein>
    <submittedName>
        <fullName evidence="5">Methyltransferase domain-containing protein</fullName>
    </submittedName>
</protein>
<name>A0A4V4HPQ8_9ACTN</name>
<keyword evidence="2 5" id="KW-0808">Transferase</keyword>
<evidence type="ECO:0000256" key="3">
    <source>
        <dbReference type="ARBA" id="ARBA00022691"/>
    </source>
</evidence>
<evidence type="ECO:0000313" key="6">
    <source>
        <dbReference type="Proteomes" id="UP000305792"/>
    </source>
</evidence>
<proteinExistence type="predicted"/>
<reference evidence="5 6" key="1">
    <citation type="journal article" date="2018" name="Int. J. Syst. Evol. Microbiol.">
        <title>Glycomyces paridis sp. nov., isolated from the medicinal plant Paris polyphylla.</title>
        <authorList>
            <person name="Fang X.M."/>
            <person name="Bai J.L."/>
            <person name="Su J."/>
            <person name="Zhao L.L."/>
            <person name="Liu H.Y."/>
            <person name="Ma B.P."/>
            <person name="Zhang Y.Q."/>
            <person name="Yu L.Y."/>
        </authorList>
    </citation>
    <scope>NUCLEOTIDE SEQUENCE [LARGE SCALE GENOMIC DNA]</scope>
    <source>
        <strain evidence="5 6">CPCC 204357</strain>
    </source>
</reference>
<evidence type="ECO:0000256" key="1">
    <source>
        <dbReference type="ARBA" id="ARBA00022603"/>
    </source>
</evidence>
<dbReference type="PANTHER" id="PTHR43464:SF19">
    <property type="entry name" value="UBIQUINONE BIOSYNTHESIS O-METHYLTRANSFERASE, MITOCHONDRIAL"/>
    <property type="match status" value="1"/>
</dbReference>
<dbReference type="InterPro" id="IPR029063">
    <property type="entry name" value="SAM-dependent_MTases_sf"/>
</dbReference>
<dbReference type="OrthoDB" id="9786503at2"/>
<organism evidence="5 6">
    <name type="scientific">Glycomyces paridis</name>
    <dbReference type="NCBI Taxonomy" id="2126555"/>
    <lineage>
        <taxon>Bacteria</taxon>
        <taxon>Bacillati</taxon>
        <taxon>Actinomycetota</taxon>
        <taxon>Actinomycetes</taxon>
        <taxon>Glycomycetales</taxon>
        <taxon>Glycomycetaceae</taxon>
        <taxon>Glycomyces</taxon>
    </lineage>
</organism>
<dbReference type="Pfam" id="PF13649">
    <property type="entry name" value="Methyltransf_25"/>
    <property type="match status" value="1"/>
</dbReference>
<dbReference type="GO" id="GO:0032259">
    <property type="term" value="P:methylation"/>
    <property type="evidence" value="ECO:0007669"/>
    <property type="project" value="UniProtKB-KW"/>
</dbReference>
<keyword evidence="6" id="KW-1185">Reference proteome</keyword>
<dbReference type="InterPro" id="IPR041698">
    <property type="entry name" value="Methyltransf_25"/>
</dbReference>